<protein>
    <submittedName>
        <fullName evidence="3">Uncharacterized protein</fullName>
    </submittedName>
</protein>
<evidence type="ECO:0000256" key="1">
    <source>
        <dbReference type="SAM" id="SignalP"/>
    </source>
</evidence>
<dbReference type="Proteomes" id="UP000663844">
    <property type="component" value="Unassembled WGS sequence"/>
</dbReference>
<sequence length="151" mass="15707">MHKMACFVVVFIAALYVSQCSANRRASAIDRLNYLMKKGSSEACTADCLNTAFKNYKDAVDRCNAPPASSCVPAGGHCTGNAQCCSDIVHSADDISAGHFNGPAAAPLCGYVDTDPNGGIFGGPSSTFTHCYPSGTFDDPNANTGPRCACH</sequence>
<keyword evidence="1" id="KW-0732">Signal</keyword>
<evidence type="ECO:0000313" key="4">
    <source>
        <dbReference type="Proteomes" id="UP000663844"/>
    </source>
</evidence>
<accession>A0A820CQL1</accession>
<feature type="chain" id="PRO_5036236633" evidence="1">
    <location>
        <begin position="23"/>
        <end position="151"/>
    </location>
</feature>
<comment type="caution">
    <text evidence="3">The sequence shown here is derived from an EMBL/GenBank/DDBJ whole genome shotgun (WGS) entry which is preliminary data.</text>
</comment>
<proteinExistence type="predicted"/>
<name>A0A820CQL1_9BILA</name>
<reference evidence="3" key="1">
    <citation type="submission" date="2021-02" db="EMBL/GenBank/DDBJ databases">
        <authorList>
            <person name="Nowell W R."/>
        </authorList>
    </citation>
    <scope>NUCLEOTIDE SEQUENCE</scope>
</reference>
<dbReference type="AlphaFoldDB" id="A0A820CQL1"/>
<dbReference type="EMBL" id="CAJNOG010001493">
    <property type="protein sequence ID" value="CAF1448476.1"/>
    <property type="molecule type" value="Genomic_DNA"/>
</dbReference>
<gene>
    <name evidence="2" type="ORF">JYZ213_LOCUS40543</name>
    <name evidence="3" type="ORF">OXD698_LOCUS42179</name>
</gene>
<organism evidence="3 4">
    <name type="scientific">Adineta steineri</name>
    <dbReference type="NCBI Taxonomy" id="433720"/>
    <lineage>
        <taxon>Eukaryota</taxon>
        <taxon>Metazoa</taxon>
        <taxon>Spiralia</taxon>
        <taxon>Gnathifera</taxon>
        <taxon>Rotifera</taxon>
        <taxon>Eurotatoria</taxon>
        <taxon>Bdelloidea</taxon>
        <taxon>Adinetida</taxon>
        <taxon>Adinetidae</taxon>
        <taxon>Adineta</taxon>
    </lineage>
</organism>
<evidence type="ECO:0000313" key="2">
    <source>
        <dbReference type="EMBL" id="CAF1448476.1"/>
    </source>
</evidence>
<feature type="signal peptide" evidence="1">
    <location>
        <begin position="1"/>
        <end position="22"/>
    </location>
</feature>
<evidence type="ECO:0000313" key="3">
    <source>
        <dbReference type="EMBL" id="CAF4226867.1"/>
    </source>
</evidence>
<dbReference type="Proteomes" id="UP000663845">
    <property type="component" value="Unassembled WGS sequence"/>
</dbReference>
<dbReference type="EMBL" id="CAJOAZ010010819">
    <property type="protein sequence ID" value="CAF4226867.1"/>
    <property type="molecule type" value="Genomic_DNA"/>
</dbReference>